<keyword evidence="10" id="KW-0472">Membrane</keyword>
<evidence type="ECO:0000313" key="12">
    <source>
        <dbReference type="EMBL" id="GMM33611.1"/>
    </source>
</evidence>
<evidence type="ECO:0000256" key="10">
    <source>
        <dbReference type="SAM" id="Phobius"/>
    </source>
</evidence>
<dbReference type="EMBL" id="BTFZ01000002">
    <property type="protein sequence ID" value="GMM33611.1"/>
    <property type="molecule type" value="Genomic_DNA"/>
</dbReference>
<accession>A0AAV5QG18</accession>
<dbReference type="SMART" id="SM00318">
    <property type="entry name" value="SNc"/>
    <property type="match status" value="1"/>
</dbReference>
<organism evidence="12 13">
    <name type="scientific">Saccharomycopsis crataegensis</name>
    <dbReference type="NCBI Taxonomy" id="43959"/>
    <lineage>
        <taxon>Eukaryota</taxon>
        <taxon>Fungi</taxon>
        <taxon>Dikarya</taxon>
        <taxon>Ascomycota</taxon>
        <taxon>Saccharomycotina</taxon>
        <taxon>Saccharomycetes</taxon>
        <taxon>Saccharomycopsidaceae</taxon>
        <taxon>Saccharomycopsis</taxon>
    </lineage>
</organism>
<feature type="domain" description="TNase-like" evidence="11">
    <location>
        <begin position="61"/>
        <end position="220"/>
    </location>
</feature>
<feature type="transmembrane region" description="Helical" evidence="10">
    <location>
        <begin position="23"/>
        <end position="40"/>
    </location>
</feature>
<comment type="similarity">
    <text evidence="3">Belongs to the LCL3 family.</text>
</comment>
<evidence type="ECO:0000256" key="2">
    <source>
        <dbReference type="ARBA" id="ARBA00004173"/>
    </source>
</evidence>
<keyword evidence="6" id="KW-0540">Nuclease</keyword>
<dbReference type="SUPFAM" id="SSF50199">
    <property type="entry name" value="Staphylococcal nuclease"/>
    <property type="match status" value="1"/>
</dbReference>
<name>A0AAV5QG18_9ASCO</name>
<dbReference type="AlphaFoldDB" id="A0AAV5QG18"/>
<dbReference type="Proteomes" id="UP001360560">
    <property type="component" value="Unassembled WGS sequence"/>
</dbReference>
<evidence type="ECO:0000256" key="4">
    <source>
        <dbReference type="ARBA" id="ARBA00013404"/>
    </source>
</evidence>
<keyword evidence="8" id="KW-0378">Hydrolase</keyword>
<gene>
    <name evidence="12" type="ORF">DASC09_009360</name>
</gene>
<dbReference type="GO" id="GO:0005739">
    <property type="term" value="C:mitochondrion"/>
    <property type="evidence" value="ECO:0007669"/>
    <property type="project" value="UniProtKB-SubCell"/>
</dbReference>
<evidence type="ECO:0000256" key="3">
    <source>
        <dbReference type="ARBA" id="ARBA00005435"/>
    </source>
</evidence>
<dbReference type="PANTHER" id="PTHR12302:SF3">
    <property type="entry name" value="SERINE_THREONINE-PROTEIN KINASE 31"/>
    <property type="match status" value="1"/>
</dbReference>
<dbReference type="GeneID" id="90071590"/>
<evidence type="ECO:0000256" key="1">
    <source>
        <dbReference type="ARBA" id="ARBA00004167"/>
    </source>
</evidence>
<evidence type="ECO:0000313" key="13">
    <source>
        <dbReference type="Proteomes" id="UP001360560"/>
    </source>
</evidence>
<keyword evidence="7" id="KW-0255">Endonuclease</keyword>
<evidence type="ECO:0000256" key="7">
    <source>
        <dbReference type="ARBA" id="ARBA00022759"/>
    </source>
</evidence>
<evidence type="ECO:0000256" key="6">
    <source>
        <dbReference type="ARBA" id="ARBA00022722"/>
    </source>
</evidence>
<sequence>MGDNKNTETSSAKDISIFHPKTILLASVLTGGFLASYGWYKRHLVRVPTALDIPTNHFRQKFSVGYVTSVGDGDNFHFFHTPGGVFAGWGWLRHPPTARKQLTKQTWSVRLCGVDAPERAHFGKPSQPFADDSLAWLRQYVLHQKVKVKPLRIDQYNRVVSKVLIKKWGVITKDVGEEMLKNGIAVVYENQAGSEFDGQEAIYRRCEKKAKQQKLGLWGVQHTLTPGQYKRKYR</sequence>
<dbReference type="PROSITE" id="PS50830">
    <property type="entry name" value="TNASE_3"/>
    <property type="match status" value="1"/>
</dbReference>
<keyword evidence="9" id="KW-0106">Calcium</keyword>
<dbReference type="PANTHER" id="PTHR12302">
    <property type="entry name" value="EBNA2 BINDING PROTEIN P100"/>
    <property type="match status" value="1"/>
</dbReference>
<comment type="subcellular location">
    <subcellularLocation>
        <location evidence="1">Membrane</location>
        <topology evidence="1">Single-pass membrane protein</topology>
    </subcellularLocation>
    <subcellularLocation>
        <location evidence="2">Mitochondrion</location>
    </subcellularLocation>
</comment>
<reference evidence="12 13" key="1">
    <citation type="journal article" date="2023" name="Elife">
        <title>Identification of key yeast species and microbe-microbe interactions impacting larval growth of Drosophila in the wild.</title>
        <authorList>
            <person name="Mure A."/>
            <person name="Sugiura Y."/>
            <person name="Maeda R."/>
            <person name="Honda K."/>
            <person name="Sakurai N."/>
            <person name="Takahashi Y."/>
            <person name="Watada M."/>
            <person name="Katoh T."/>
            <person name="Gotoh A."/>
            <person name="Gotoh Y."/>
            <person name="Taniguchi I."/>
            <person name="Nakamura K."/>
            <person name="Hayashi T."/>
            <person name="Katayama T."/>
            <person name="Uemura T."/>
            <person name="Hattori Y."/>
        </authorList>
    </citation>
    <scope>NUCLEOTIDE SEQUENCE [LARGE SCALE GENOMIC DNA]</scope>
    <source>
        <strain evidence="12 13">SC-9</strain>
    </source>
</reference>
<keyword evidence="10" id="KW-0812">Transmembrane</keyword>
<dbReference type="InterPro" id="IPR035437">
    <property type="entry name" value="SNase_OB-fold_sf"/>
</dbReference>
<dbReference type="GO" id="GO:0016020">
    <property type="term" value="C:membrane"/>
    <property type="evidence" value="ECO:0007669"/>
    <property type="project" value="UniProtKB-SubCell"/>
</dbReference>
<keyword evidence="10" id="KW-1133">Transmembrane helix</keyword>
<proteinExistence type="inferred from homology"/>
<dbReference type="GO" id="GO:0004519">
    <property type="term" value="F:endonuclease activity"/>
    <property type="evidence" value="ECO:0007669"/>
    <property type="project" value="UniProtKB-KW"/>
</dbReference>
<evidence type="ECO:0000256" key="5">
    <source>
        <dbReference type="ARBA" id="ARBA00014651"/>
    </source>
</evidence>
<dbReference type="InterPro" id="IPR016071">
    <property type="entry name" value="Staphylococal_nuclease_OB-fold"/>
</dbReference>
<protein>
    <recommendedName>
        <fullName evidence="4">Probable endonuclease LCL3</fullName>
    </recommendedName>
    <alternativeName>
        <fullName evidence="5">Probable endonuclease lcl3</fullName>
    </alternativeName>
</protein>
<dbReference type="Gene3D" id="2.40.50.90">
    <property type="match status" value="1"/>
</dbReference>
<keyword evidence="13" id="KW-1185">Reference proteome</keyword>
<evidence type="ECO:0000256" key="9">
    <source>
        <dbReference type="ARBA" id="ARBA00022837"/>
    </source>
</evidence>
<evidence type="ECO:0000259" key="11">
    <source>
        <dbReference type="PROSITE" id="PS50830"/>
    </source>
</evidence>
<dbReference type="RefSeq" id="XP_064850611.1">
    <property type="nucleotide sequence ID" value="XM_064994539.1"/>
</dbReference>
<comment type="caution">
    <text evidence="12">The sequence shown here is derived from an EMBL/GenBank/DDBJ whole genome shotgun (WGS) entry which is preliminary data.</text>
</comment>
<evidence type="ECO:0000256" key="8">
    <source>
        <dbReference type="ARBA" id="ARBA00022801"/>
    </source>
</evidence>
<dbReference type="GO" id="GO:0016787">
    <property type="term" value="F:hydrolase activity"/>
    <property type="evidence" value="ECO:0007669"/>
    <property type="project" value="UniProtKB-KW"/>
</dbReference>
<dbReference type="Pfam" id="PF00565">
    <property type="entry name" value="SNase"/>
    <property type="match status" value="1"/>
</dbReference>